<dbReference type="PANTHER" id="PTHR11328:SF24">
    <property type="entry name" value="MAJOR FACILITATOR SUPERFAMILY (MFS) PROFILE DOMAIN-CONTAINING PROTEIN"/>
    <property type="match status" value="1"/>
</dbReference>
<feature type="transmembrane region" description="Helical" evidence="3">
    <location>
        <begin position="291"/>
        <end position="310"/>
    </location>
</feature>
<proteinExistence type="inferred from homology"/>
<comment type="caution">
    <text evidence="4">The sequence shown here is derived from an EMBL/GenBank/DDBJ whole genome shotgun (WGS) entry which is preliminary data.</text>
</comment>
<organism evidence="4 5">
    <name type="scientific">Macrostomum lignano</name>
    <dbReference type="NCBI Taxonomy" id="282301"/>
    <lineage>
        <taxon>Eukaryota</taxon>
        <taxon>Metazoa</taxon>
        <taxon>Spiralia</taxon>
        <taxon>Lophotrochozoa</taxon>
        <taxon>Platyhelminthes</taxon>
        <taxon>Rhabditophora</taxon>
        <taxon>Macrostomorpha</taxon>
        <taxon>Macrostomida</taxon>
        <taxon>Macrostomidae</taxon>
        <taxon>Macrostomum</taxon>
    </lineage>
</organism>
<dbReference type="AlphaFoldDB" id="A0A267EY15"/>
<dbReference type="InterPro" id="IPR039672">
    <property type="entry name" value="MFS_2"/>
</dbReference>
<evidence type="ECO:0008006" key="6">
    <source>
        <dbReference type="Google" id="ProtNLM"/>
    </source>
</evidence>
<feature type="transmembrane region" description="Helical" evidence="3">
    <location>
        <begin position="89"/>
        <end position="109"/>
    </location>
</feature>
<dbReference type="EMBL" id="NIVC01001563">
    <property type="protein sequence ID" value="PAA66395.1"/>
    <property type="molecule type" value="Genomic_DNA"/>
</dbReference>
<feature type="transmembrane region" description="Helical" evidence="3">
    <location>
        <begin position="121"/>
        <end position="140"/>
    </location>
</feature>
<dbReference type="GO" id="GO:0008643">
    <property type="term" value="P:carbohydrate transport"/>
    <property type="evidence" value="ECO:0007669"/>
    <property type="project" value="InterPro"/>
</dbReference>
<reference evidence="4 5" key="1">
    <citation type="submission" date="2017-06" db="EMBL/GenBank/DDBJ databases">
        <title>A platform for efficient transgenesis in Macrostomum lignano, a flatworm model organism for stem cell research.</title>
        <authorList>
            <person name="Berezikov E."/>
        </authorList>
    </citation>
    <scope>NUCLEOTIDE SEQUENCE [LARGE SCALE GENOMIC DNA]</scope>
    <source>
        <strain evidence="4">DV1</strain>
        <tissue evidence="4">Whole organism</tissue>
    </source>
</reference>
<feature type="transmembrane region" description="Helical" evidence="3">
    <location>
        <begin position="346"/>
        <end position="367"/>
    </location>
</feature>
<protein>
    <recommendedName>
        <fullName evidence="6">MFS domain-containing protein</fullName>
    </recommendedName>
</protein>
<dbReference type="InterPro" id="IPR036259">
    <property type="entry name" value="MFS_trans_sf"/>
</dbReference>
<keyword evidence="3" id="KW-0472">Membrane</keyword>
<dbReference type="SUPFAM" id="SSF103473">
    <property type="entry name" value="MFS general substrate transporter"/>
    <property type="match status" value="1"/>
</dbReference>
<dbReference type="GO" id="GO:0005886">
    <property type="term" value="C:plasma membrane"/>
    <property type="evidence" value="ECO:0007669"/>
    <property type="project" value="TreeGrafter"/>
</dbReference>
<feature type="transmembrane region" description="Helical" evidence="3">
    <location>
        <begin position="206"/>
        <end position="230"/>
    </location>
</feature>
<feature type="region of interest" description="Disordered" evidence="2">
    <location>
        <begin position="481"/>
        <end position="535"/>
    </location>
</feature>
<keyword evidence="3" id="KW-0812">Transmembrane</keyword>
<evidence type="ECO:0000313" key="5">
    <source>
        <dbReference type="Proteomes" id="UP000215902"/>
    </source>
</evidence>
<dbReference type="Proteomes" id="UP000215902">
    <property type="component" value="Unassembled WGS sequence"/>
</dbReference>
<keyword evidence="3" id="KW-1133">Transmembrane helix</keyword>
<dbReference type="PANTHER" id="PTHR11328">
    <property type="entry name" value="MAJOR FACILITATOR SUPERFAMILY DOMAIN-CONTAINING PROTEIN"/>
    <property type="match status" value="1"/>
</dbReference>
<dbReference type="OrthoDB" id="197206at2759"/>
<feature type="transmembrane region" description="Helical" evidence="3">
    <location>
        <begin position="388"/>
        <end position="412"/>
    </location>
</feature>
<dbReference type="GO" id="GO:0015293">
    <property type="term" value="F:symporter activity"/>
    <property type="evidence" value="ECO:0007669"/>
    <property type="project" value="InterPro"/>
</dbReference>
<gene>
    <name evidence="4" type="ORF">BOX15_Mlig014320g1</name>
</gene>
<feature type="transmembrane region" description="Helical" evidence="3">
    <location>
        <begin position="322"/>
        <end position="340"/>
    </location>
</feature>
<feature type="transmembrane region" description="Helical" evidence="3">
    <location>
        <begin position="251"/>
        <end position="271"/>
    </location>
</feature>
<name>A0A267EY15_9PLAT</name>
<keyword evidence="5" id="KW-1185">Reference proteome</keyword>
<feature type="transmembrane region" description="Helical" evidence="3">
    <location>
        <begin position="20"/>
        <end position="44"/>
    </location>
</feature>
<comment type="similarity">
    <text evidence="1">Belongs to the major facilitator superfamily.</text>
</comment>
<evidence type="ECO:0000313" key="4">
    <source>
        <dbReference type="EMBL" id="PAA66395.1"/>
    </source>
</evidence>
<evidence type="ECO:0000256" key="2">
    <source>
        <dbReference type="SAM" id="MobiDB-lite"/>
    </source>
</evidence>
<evidence type="ECO:0000256" key="1">
    <source>
        <dbReference type="ARBA" id="ARBA00008335"/>
    </source>
</evidence>
<feature type="transmembrane region" description="Helical" evidence="3">
    <location>
        <begin position="432"/>
        <end position="454"/>
    </location>
</feature>
<dbReference type="Gene3D" id="1.20.1250.20">
    <property type="entry name" value="MFS general substrate transporter like domains"/>
    <property type="match status" value="1"/>
</dbReference>
<accession>A0A267EY15</accession>
<feature type="compositionally biased region" description="Low complexity" evidence="2">
    <location>
        <begin position="489"/>
        <end position="500"/>
    </location>
</feature>
<dbReference type="STRING" id="282301.A0A267EY15"/>
<feature type="transmembrane region" description="Helical" evidence="3">
    <location>
        <begin position="161"/>
        <end position="182"/>
    </location>
</feature>
<dbReference type="Pfam" id="PF13347">
    <property type="entry name" value="MFS_2"/>
    <property type="match status" value="1"/>
</dbReference>
<evidence type="ECO:0000256" key="3">
    <source>
        <dbReference type="SAM" id="Phobius"/>
    </source>
</evidence>
<sequence>MSTDVAEADTKPELSLLRKFLFGLAAPPLQMSSNVVGFFFNIFMLEVAKVPPYFVSVILFVGRAWDAVTDPMAGHLVSKTNTRLGKTRPWMMIANPIGCAMFFILWIVLFPVTEDYNGAKFAYYLVVYLLYCTLITCYHVPYTSSTMLIARQSSDKDAATAFRMSFELLGTIVGVGLFGIIISTKRIAASCGSSREGQITVEEERAVYMIGAAVIVGIFFLCGLAGSFGIKEKYAEKQVSDDSFFTNVKAVLTFRPYVLLMFAFLFMSLAVQMVQTNLALYTTHSLGLGDHTSYGILCVLGIAILAIPLWNRMIQIFGKKNIFAVGVVMFIPCLLCAMLVPRDVVWAFYLVMSVSGFAISISMLLPWSMLPDVIDDYFLKHGTRREATFYSLYVFFNKFAVGFSMAASQITMSLVGYDSSPEACEQSYEVGLALRYLVGPGPIVCLLASLSLIYTYPIDKQYRQELSVRLSQFLQRQDSRQDIVDESKSTGISGSTGNSSFENEAYQHEEQLQTTGPVGGGSEAGRSRANLDSNL</sequence>